<dbReference type="InterPro" id="IPR038502">
    <property type="entry name" value="M1_LTA-4_hydro/amino_C_sf"/>
</dbReference>
<dbReference type="FunFam" id="1.10.390.10:FF:000003">
    <property type="entry name" value="Leukotriene A(4) hydrolase"/>
    <property type="match status" value="1"/>
</dbReference>
<dbReference type="SMART" id="SM01263">
    <property type="entry name" value="Leuk-A4-hydro_C"/>
    <property type="match status" value="1"/>
</dbReference>
<keyword evidence="7 10" id="KW-0862">Zinc</keyword>
<organism evidence="14">
    <name type="scientific">Echinostoma caproni</name>
    <dbReference type="NCBI Taxonomy" id="27848"/>
    <lineage>
        <taxon>Eukaryota</taxon>
        <taxon>Metazoa</taxon>
        <taxon>Spiralia</taxon>
        <taxon>Lophotrochozoa</taxon>
        <taxon>Platyhelminthes</taxon>
        <taxon>Trematoda</taxon>
        <taxon>Digenea</taxon>
        <taxon>Plagiorchiida</taxon>
        <taxon>Echinostomata</taxon>
        <taxon>Echinostomatoidea</taxon>
        <taxon>Echinostomatidae</taxon>
        <taxon>Echinostoma</taxon>
    </lineage>
</organism>
<evidence type="ECO:0000313" key="14">
    <source>
        <dbReference type="WBParaSite" id="ECPE_0001292101-mRNA-1"/>
    </source>
</evidence>
<dbReference type="FunFam" id="3.30.2010.30:FF:000001">
    <property type="entry name" value="Leukotriene A(4) hydrolase"/>
    <property type="match status" value="1"/>
</dbReference>
<feature type="binding site" evidence="10">
    <location>
        <position position="79"/>
    </location>
    <ligand>
        <name>Zn(2+)</name>
        <dbReference type="ChEBI" id="CHEBI:29105"/>
        <note>catalytic</note>
    </ligand>
</feature>
<dbReference type="OrthoDB" id="79562at2759"/>
<comment type="subcellular location">
    <subcellularLocation>
        <location evidence="1">Cytoplasm</location>
    </subcellularLocation>
</comment>
<evidence type="ECO:0000256" key="10">
    <source>
        <dbReference type="PIRSR" id="PIRSR634015-3"/>
    </source>
</evidence>
<dbReference type="PANTHER" id="PTHR45726">
    <property type="entry name" value="LEUKOTRIENE A-4 HYDROLASE"/>
    <property type="match status" value="1"/>
</dbReference>
<dbReference type="GO" id="GO:0008237">
    <property type="term" value="F:metallopeptidase activity"/>
    <property type="evidence" value="ECO:0007669"/>
    <property type="project" value="UniProtKB-KW"/>
</dbReference>
<dbReference type="InterPro" id="IPR001930">
    <property type="entry name" value="Peptidase_M1"/>
</dbReference>
<dbReference type="Gene3D" id="1.10.390.10">
    <property type="entry name" value="Neutral Protease Domain 2"/>
    <property type="match status" value="1"/>
</dbReference>
<reference evidence="12 13" key="2">
    <citation type="submission" date="2018-11" db="EMBL/GenBank/DDBJ databases">
        <authorList>
            <consortium name="Pathogen Informatics"/>
        </authorList>
    </citation>
    <scope>NUCLEOTIDE SEQUENCE [LARGE SCALE GENOMIC DNA]</scope>
    <source>
        <strain evidence="12 13">Egypt</strain>
    </source>
</reference>
<dbReference type="SUPFAM" id="SSF48371">
    <property type="entry name" value="ARM repeat"/>
    <property type="match status" value="1"/>
</dbReference>
<feature type="active site" description="Proton acceptor" evidence="9">
    <location>
        <position position="57"/>
    </location>
</feature>
<sequence>MLAAAEYLCGPYVWKVYDVLVLPPSFPYGGMENPCLTFVSPTLLAGDKSLVNVIAHEIAHSWTGNFVTNLNWEHFWLNEGHTIYLERLIMEQLHGTQMRHLLLAIGYEELIKEVEHLGATNEFTRLVTKLDGVDPDVSYNRIPYEKGSLLLYFLETKFGKEKMMHWLKAYVKHFGGSTLDTDTWVDFLSKTLGPEVKGKDVNWDEWLHAPGMPSWKPKFEAEEAITQCDELIALLESDELPSKPAMTSSVLKLWKELSPIQRELALRRLNKRSPLKHENLRTIDAALELSKQKNAELRFEWSHACIRSHYLPALDSCLEFLNSTGRMRYTRPLYRELNLWSEVRSRVHENYKKHRPFMHRTTATLLATDLELR</sequence>
<keyword evidence="4" id="KW-0645">Protease</keyword>
<name>A0A183B0Z8_9TREM</name>
<evidence type="ECO:0000256" key="9">
    <source>
        <dbReference type="PIRSR" id="PIRSR634015-1"/>
    </source>
</evidence>
<keyword evidence="13" id="KW-1185">Reference proteome</keyword>
<dbReference type="GO" id="GO:0005829">
    <property type="term" value="C:cytosol"/>
    <property type="evidence" value="ECO:0007669"/>
    <property type="project" value="TreeGrafter"/>
</dbReference>
<dbReference type="InterPro" id="IPR034015">
    <property type="entry name" value="M1_LTA4H"/>
</dbReference>
<dbReference type="GO" id="GO:0006508">
    <property type="term" value="P:proteolysis"/>
    <property type="evidence" value="ECO:0007669"/>
    <property type="project" value="UniProtKB-KW"/>
</dbReference>
<dbReference type="PANTHER" id="PTHR45726:SF3">
    <property type="entry name" value="LEUKOTRIENE A-4 HYDROLASE"/>
    <property type="match status" value="1"/>
</dbReference>
<reference evidence="14" key="1">
    <citation type="submission" date="2016-06" db="UniProtKB">
        <authorList>
            <consortium name="WormBaseParasite"/>
        </authorList>
    </citation>
    <scope>IDENTIFICATION</scope>
</reference>
<evidence type="ECO:0000313" key="12">
    <source>
        <dbReference type="EMBL" id="VDP90156.1"/>
    </source>
</evidence>
<dbReference type="InterPro" id="IPR016024">
    <property type="entry name" value="ARM-type_fold"/>
</dbReference>
<dbReference type="InterPro" id="IPR015211">
    <property type="entry name" value="Peptidase_M1_C"/>
</dbReference>
<evidence type="ECO:0000256" key="8">
    <source>
        <dbReference type="ARBA" id="ARBA00023049"/>
    </source>
</evidence>
<keyword evidence="6" id="KW-0378">Hydrolase</keyword>
<dbReference type="InterPro" id="IPR027268">
    <property type="entry name" value="Peptidase_M4/M1_CTD_sf"/>
</dbReference>
<evidence type="ECO:0000256" key="1">
    <source>
        <dbReference type="ARBA" id="ARBA00004496"/>
    </source>
</evidence>
<evidence type="ECO:0000256" key="4">
    <source>
        <dbReference type="ARBA" id="ARBA00022670"/>
    </source>
</evidence>
<dbReference type="PRINTS" id="PR00756">
    <property type="entry name" value="ALADIPTASE"/>
</dbReference>
<accession>A0A183B0Z8</accession>
<dbReference type="Pfam" id="PF09127">
    <property type="entry name" value="Leuk-A4-hydro_C"/>
    <property type="match status" value="1"/>
</dbReference>
<feature type="binding site" evidence="10">
    <location>
        <position position="56"/>
    </location>
    <ligand>
        <name>Zn(2+)</name>
        <dbReference type="ChEBI" id="CHEBI:29105"/>
        <note>catalytic</note>
    </ligand>
</feature>
<evidence type="ECO:0000259" key="11">
    <source>
        <dbReference type="SMART" id="SM01263"/>
    </source>
</evidence>
<dbReference type="InterPro" id="IPR014782">
    <property type="entry name" value="Peptidase_M1_dom"/>
</dbReference>
<dbReference type="Gene3D" id="1.25.40.320">
    <property type="entry name" value="Peptidase M1, leukotriene A4 hydrolase/aminopeptidase C-terminal domain"/>
    <property type="match status" value="1"/>
</dbReference>
<evidence type="ECO:0000256" key="6">
    <source>
        <dbReference type="ARBA" id="ARBA00022801"/>
    </source>
</evidence>
<dbReference type="GO" id="GO:0004177">
    <property type="term" value="F:aminopeptidase activity"/>
    <property type="evidence" value="ECO:0007669"/>
    <property type="project" value="TreeGrafter"/>
</dbReference>
<comment type="similarity">
    <text evidence="2">Belongs to the peptidase M1 family.</text>
</comment>
<evidence type="ECO:0000256" key="3">
    <source>
        <dbReference type="ARBA" id="ARBA00022490"/>
    </source>
</evidence>
<dbReference type="Pfam" id="PF01433">
    <property type="entry name" value="Peptidase_M1"/>
    <property type="match status" value="1"/>
</dbReference>
<keyword evidence="5 10" id="KW-0479">Metal-binding</keyword>
<keyword evidence="3" id="KW-0963">Cytoplasm</keyword>
<evidence type="ECO:0000313" key="13">
    <source>
        <dbReference type="Proteomes" id="UP000272942"/>
    </source>
</evidence>
<evidence type="ECO:0000256" key="7">
    <source>
        <dbReference type="ARBA" id="ARBA00022833"/>
    </source>
</evidence>
<dbReference type="SUPFAM" id="SSF55486">
    <property type="entry name" value="Metalloproteases ('zincins'), catalytic domain"/>
    <property type="match status" value="1"/>
</dbReference>
<dbReference type="Gene3D" id="3.30.2010.30">
    <property type="match status" value="1"/>
</dbReference>
<dbReference type="EMBL" id="UZAN01053815">
    <property type="protein sequence ID" value="VDP90156.1"/>
    <property type="molecule type" value="Genomic_DNA"/>
</dbReference>
<dbReference type="WBParaSite" id="ECPE_0001292101-mRNA-1">
    <property type="protein sequence ID" value="ECPE_0001292101-mRNA-1"/>
    <property type="gene ID" value="ECPE_0001292101"/>
</dbReference>
<keyword evidence="8" id="KW-0482">Metalloprotease</keyword>
<comment type="cofactor">
    <cofactor evidence="10">
        <name>Zn(2+)</name>
        <dbReference type="ChEBI" id="CHEBI:29105"/>
    </cofactor>
    <text evidence="10">Binds 1 zinc ion per subunit.</text>
</comment>
<evidence type="ECO:0000256" key="5">
    <source>
        <dbReference type="ARBA" id="ARBA00022723"/>
    </source>
</evidence>
<dbReference type="GO" id="GO:0043171">
    <property type="term" value="P:peptide catabolic process"/>
    <property type="evidence" value="ECO:0007669"/>
    <property type="project" value="TreeGrafter"/>
</dbReference>
<dbReference type="GO" id="GO:0008270">
    <property type="term" value="F:zinc ion binding"/>
    <property type="evidence" value="ECO:0007669"/>
    <property type="project" value="InterPro"/>
</dbReference>
<evidence type="ECO:0000256" key="2">
    <source>
        <dbReference type="ARBA" id="ARBA00010136"/>
    </source>
</evidence>
<feature type="binding site" evidence="10">
    <location>
        <position position="60"/>
    </location>
    <ligand>
        <name>Zn(2+)</name>
        <dbReference type="ChEBI" id="CHEBI:29105"/>
        <note>catalytic</note>
    </ligand>
</feature>
<gene>
    <name evidence="12" type="ORF">ECPE_LOCUS12884</name>
</gene>
<feature type="active site" description="Proton donor" evidence="9">
    <location>
        <position position="144"/>
    </location>
</feature>
<dbReference type="GO" id="GO:0004301">
    <property type="term" value="F:epoxide hydrolase activity"/>
    <property type="evidence" value="ECO:0007669"/>
    <property type="project" value="TreeGrafter"/>
</dbReference>
<proteinExistence type="inferred from homology"/>
<dbReference type="Proteomes" id="UP000272942">
    <property type="component" value="Unassembled WGS sequence"/>
</dbReference>
<dbReference type="AlphaFoldDB" id="A0A183B0Z8"/>
<feature type="domain" description="Peptidase M1 leukotriene A4 hydrolase/aminopeptidase C-terminal" evidence="11">
    <location>
        <begin position="223"/>
        <end position="370"/>
    </location>
</feature>
<protein>
    <submittedName>
        <fullName evidence="14">Leuk-A4-hydro_C domain-containing protein</fullName>
    </submittedName>
</protein>